<accession>A0A2V1DGH1</accession>
<dbReference type="EMBL" id="KZ805441">
    <property type="protein sequence ID" value="PVH97247.1"/>
    <property type="molecule type" value="Genomic_DNA"/>
</dbReference>
<evidence type="ECO:0000256" key="1">
    <source>
        <dbReference type="SAM" id="MobiDB-lite"/>
    </source>
</evidence>
<dbReference type="Pfam" id="PF10544">
    <property type="entry name" value="T5orf172"/>
    <property type="match status" value="1"/>
</dbReference>
<reference evidence="3 4" key="1">
    <citation type="journal article" date="2018" name="Sci. Rep.">
        <title>Comparative genomics provides insights into the lifestyle and reveals functional heterogeneity of dark septate endophytic fungi.</title>
        <authorList>
            <person name="Knapp D.G."/>
            <person name="Nemeth J.B."/>
            <person name="Barry K."/>
            <person name="Hainaut M."/>
            <person name="Henrissat B."/>
            <person name="Johnson J."/>
            <person name="Kuo A."/>
            <person name="Lim J.H.P."/>
            <person name="Lipzen A."/>
            <person name="Nolan M."/>
            <person name="Ohm R.A."/>
            <person name="Tamas L."/>
            <person name="Grigoriev I.V."/>
            <person name="Spatafora J.W."/>
            <person name="Nagy L.G."/>
            <person name="Kovacs G.M."/>
        </authorList>
    </citation>
    <scope>NUCLEOTIDE SEQUENCE [LARGE SCALE GENOMIC DNA]</scope>
    <source>
        <strain evidence="3 4">DSE2036</strain>
    </source>
</reference>
<dbReference type="OrthoDB" id="3692364at2759"/>
<proteinExistence type="predicted"/>
<dbReference type="AlphaFoldDB" id="A0A2V1DGH1"/>
<feature type="region of interest" description="Disordered" evidence="1">
    <location>
        <begin position="1"/>
        <end position="138"/>
    </location>
</feature>
<dbReference type="InterPro" id="IPR018306">
    <property type="entry name" value="Phage_T5_Orf172_DNA-bd"/>
</dbReference>
<evidence type="ECO:0000313" key="3">
    <source>
        <dbReference type="EMBL" id="PVH97247.1"/>
    </source>
</evidence>
<dbReference type="PANTHER" id="PTHR28094">
    <property type="entry name" value="MEIOTICALLY UP-REGULATED GENE 113 PROTEIN"/>
    <property type="match status" value="1"/>
</dbReference>
<feature type="compositionally biased region" description="Low complexity" evidence="1">
    <location>
        <begin position="81"/>
        <end position="104"/>
    </location>
</feature>
<feature type="compositionally biased region" description="Basic and acidic residues" evidence="1">
    <location>
        <begin position="220"/>
        <end position="240"/>
    </location>
</feature>
<dbReference type="PANTHER" id="PTHR28094:SF2">
    <property type="entry name" value="BACTERIOPHAGE T5 ORF172 DNA-BINDING DOMAIN-CONTAINING PROTEIN"/>
    <property type="match status" value="1"/>
</dbReference>
<feature type="compositionally biased region" description="Polar residues" evidence="1">
    <location>
        <begin position="35"/>
        <end position="50"/>
    </location>
</feature>
<dbReference type="InterPro" id="IPR053006">
    <property type="entry name" value="Meiosis_regulatory"/>
</dbReference>
<sequence length="477" mass="53804">MAPRSPKTPQSTNSGSTPERRSERARSAHSPRTPLKQNWNTPTTPGSQYNPILIRSDEEHEEIYETSVNFQSREDASQNNSSSLLSSPTTRSRPSSSPVTPTRTDQNRPFIARGTRSDPAVRRGASQQFPNSERLSLQSKDTLPCGKSYKITGGKHHLNHLNSCVKCQKSPSSPGNDDEDGTEHTPSKRPVSRSNITTDANEEIFNTLPQHNSRKNRINSQKESEPSSATHGDHQLSFDQHRELVRIARQPLSKKEKKGMIYFLHANEKPGLLKVGVSIHPGQRKKQHETKCTLKTESAQYDISVTHVGRADALFKMDMKHLAESWWCESCSTEHEEWYRVDVEQAYKVAKKWADWINDQSPYNAEGKLDESWDDLIFRAKPSIPFKEHDHNARWAHWTALLSPQQKPIIDERDLPGRPYAALGGTNSATGLAHRGRDMKGVQTTIRDAIEQVSLLNRNVSSSSFPSIIVNFNVPIR</sequence>
<dbReference type="STRING" id="97972.A0A2V1DGH1"/>
<feature type="domain" description="Bacteriophage T5 Orf172 DNA-binding" evidence="2">
    <location>
        <begin position="259"/>
        <end position="353"/>
    </location>
</feature>
<feature type="compositionally biased region" description="Polar residues" evidence="1">
    <location>
        <begin position="7"/>
        <end position="17"/>
    </location>
</feature>
<organism evidence="3 4">
    <name type="scientific">Periconia macrospinosa</name>
    <dbReference type="NCBI Taxonomy" id="97972"/>
    <lineage>
        <taxon>Eukaryota</taxon>
        <taxon>Fungi</taxon>
        <taxon>Dikarya</taxon>
        <taxon>Ascomycota</taxon>
        <taxon>Pezizomycotina</taxon>
        <taxon>Dothideomycetes</taxon>
        <taxon>Pleosporomycetidae</taxon>
        <taxon>Pleosporales</taxon>
        <taxon>Massarineae</taxon>
        <taxon>Periconiaceae</taxon>
        <taxon>Periconia</taxon>
    </lineage>
</organism>
<dbReference type="Proteomes" id="UP000244855">
    <property type="component" value="Unassembled WGS sequence"/>
</dbReference>
<feature type="region of interest" description="Disordered" evidence="1">
    <location>
        <begin position="167"/>
        <end position="240"/>
    </location>
</feature>
<gene>
    <name evidence="3" type="ORF">DM02DRAFT_616640</name>
</gene>
<keyword evidence="4" id="KW-1185">Reference proteome</keyword>
<protein>
    <recommendedName>
        <fullName evidence="2">Bacteriophage T5 Orf172 DNA-binding domain-containing protein</fullName>
    </recommendedName>
</protein>
<name>A0A2V1DGH1_9PLEO</name>
<feature type="compositionally biased region" description="Polar residues" evidence="1">
    <location>
        <begin position="125"/>
        <end position="138"/>
    </location>
</feature>
<evidence type="ECO:0000259" key="2">
    <source>
        <dbReference type="Pfam" id="PF10544"/>
    </source>
</evidence>
<evidence type="ECO:0000313" key="4">
    <source>
        <dbReference type="Proteomes" id="UP000244855"/>
    </source>
</evidence>